<dbReference type="EMBL" id="KK852451">
    <property type="protein sequence ID" value="KDR23697.1"/>
    <property type="molecule type" value="Genomic_DNA"/>
</dbReference>
<reference evidence="1 3" key="1">
    <citation type="journal article" date="2014" name="Nat. Commun.">
        <title>Molecular traces of alternative social organization in a termite genome.</title>
        <authorList>
            <person name="Terrapon N."/>
            <person name="Li C."/>
            <person name="Robertson H.M."/>
            <person name="Ji L."/>
            <person name="Meng X."/>
            <person name="Booth W."/>
            <person name="Chen Z."/>
            <person name="Childers C.P."/>
            <person name="Glastad K.M."/>
            <person name="Gokhale K."/>
            <person name="Gowin J."/>
            <person name="Gronenberg W."/>
            <person name="Hermansen R.A."/>
            <person name="Hu H."/>
            <person name="Hunt B.G."/>
            <person name="Huylmans A.K."/>
            <person name="Khalil S.M."/>
            <person name="Mitchell R.D."/>
            <person name="Munoz-Torres M.C."/>
            <person name="Mustard J.A."/>
            <person name="Pan H."/>
            <person name="Reese J.T."/>
            <person name="Scharf M.E."/>
            <person name="Sun F."/>
            <person name="Vogel H."/>
            <person name="Xiao J."/>
            <person name="Yang W."/>
            <person name="Yang Z."/>
            <person name="Yang Z."/>
            <person name="Zhou J."/>
            <person name="Zhu J."/>
            <person name="Brent C.S."/>
            <person name="Elsik C.G."/>
            <person name="Goodisman M.A."/>
            <person name="Liberles D.A."/>
            <person name="Roe R.M."/>
            <person name="Vargo E.L."/>
            <person name="Vilcinskas A."/>
            <person name="Wang J."/>
            <person name="Bornberg-Bauer E."/>
            <person name="Korb J."/>
            <person name="Zhang G."/>
            <person name="Liebig J."/>
        </authorList>
    </citation>
    <scope>NUCLEOTIDE SEQUENCE [LARGE SCALE GENOMIC DNA]</scope>
    <source>
        <tissue evidence="1">Whole organism</tissue>
    </source>
</reference>
<dbReference type="Proteomes" id="UP000027135">
    <property type="component" value="Unassembled WGS sequence"/>
</dbReference>
<proteinExistence type="predicted"/>
<accession>A0A067R324</accession>
<evidence type="ECO:0000313" key="2">
    <source>
        <dbReference type="EMBL" id="KDR23697.1"/>
    </source>
</evidence>
<protein>
    <recommendedName>
        <fullName evidence="4">Protein ALP1-like</fullName>
    </recommendedName>
</protein>
<keyword evidence="3" id="KW-1185">Reference proteome</keyword>
<feature type="non-terminal residue" evidence="1">
    <location>
        <position position="1"/>
    </location>
</feature>
<gene>
    <name evidence="1" type="ORF">L798_08501</name>
    <name evidence="2" type="ORF">L798_11173</name>
</gene>
<evidence type="ECO:0000313" key="3">
    <source>
        <dbReference type="Proteomes" id="UP000027135"/>
    </source>
</evidence>
<evidence type="ECO:0000313" key="1">
    <source>
        <dbReference type="EMBL" id="KDR17302.1"/>
    </source>
</evidence>
<dbReference type="AlphaFoldDB" id="A0A067R324"/>
<sequence length="85" mass="10765">RRKRRQRQRRFWIHPILRTRREYGHFATLFEELTRHEDKFFKYFRMSLTTFNELLSLLQDRLKRQDTIMRESIPPAERLTEQQLT</sequence>
<organism evidence="1 3">
    <name type="scientific">Zootermopsis nevadensis</name>
    <name type="common">Dampwood termite</name>
    <dbReference type="NCBI Taxonomy" id="136037"/>
    <lineage>
        <taxon>Eukaryota</taxon>
        <taxon>Metazoa</taxon>
        <taxon>Ecdysozoa</taxon>
        <taxon>Arthropoda</taxon>
        <taxon>Hexapoda</taxon>
        <taxon>Insecta</taxon>
        <taxon>Pterygota</taxon>
        <taxon>Neoptera</taxon>
        <taxon>Polyneoptera</taxon>
        <taxon>Dictyoptera</taxon>
        <taxon>Blattodea</taxon>
        <taxon>Blattoidea</taxon>
        <taxon>Termitoidae</taxon>
        <taxon>Termopsidae</taxon>
        <taxon>Zootermopsis</taxon>
    </lineage>
</organism>
<name>A0A067R324_ZOONE</name>
<dbReference type="InParanoid" id="A0A067R324"/>
<evidence type="ECO:0008006" key="4">
    <source>
        <dbReference type="Google" id="ProtNLM"/>
    </source>
</evidence>
<dbReference type="OMA" id="EYGHFAT"/>
<dbReference type="EMBL" id="KK852746">
    <property type="protein sequence ID" value="KDR17302.1"/>
    <property type="molecule type" value="Genomic_DNA"/>
</dbReference>
<dbReference type="STRING" id="136037.A0A067R324"/>
<dbReference type="eggNOG" id="ENOG502TGUF">
    <property type="taxonomic scope" value="Eukaryota"/>
</dbReference>